<keyword evidence="2" id="KW-1185">Reference proteome</keyword>
<proteinExistence type="predicted"/>
<dbReference type="Proteomes" id="UP001501035">
    <property type="component" value="Unassembled WGS sequence"/>
</dbReference>
<name>A0ABP6L4X7_9ACTN</name>
<evidence type="ECO:0000313" key="2">
    <source>
        <dbReference type="Proteomes" id="UP001501035"/>
    </source>
</evidence>
<protein>
    <recommendedName>
        <fullName evidence="3">Type II toxin-antitoxin system prevent-host-death family antitoxin</fullName>
    </recommendedName>
</protein>
<comment type="caution">
    <text evidence="1">The sequence shown here is derived from an EMBL/GenBank/DDBJ whole genome shotgun (WGS) entry which is preliminary data.</text>
</comment>
<accession>A0ABP6L4X7</accession>
<sequence length="94" mass="10396">MAVMSTPQEESLSQRELRNESGRVLRAVAEGYSFVLTNRGVPVGRIVPLDAPAPTLPIVRPAKRLGGWAALKPERTESDRTMTQILGELREDRV</sequence>
<organism evidence="1 2">
    <name type="scientific">Gordonia defluvii</name>
    <dbReference type="NCBI Taxonomy" id="283718"/>
    <lineage>
        <taxon>Bacteria</taxon>
        <taxon>Bacillati</taxon>
        <taxon>Actinomycetota</taxon>
        <taxon>Actinomycetes</taxon>
        <taxon>Mycobacteriales</taxon>
        <taxon>Gordoniaceae</taxon>
        <taxon>Gordonia</taxon>
    </lineage>
</organism>
<gene>
    <name evidence="1" type="ORF">GCM10010528_12470</name>
</gene>
<dbReference type="NCBIfam" id="TIGR01552">
    <property type="entry name" value="phd_fam"/>
    <property type="match status" value="1"/>
</dbReference>
<dbReference type="EMBL" id="BAAAVS010000019">
    <property type="protein sequence ID" value="GAA3032802.1"/>
    <property type="molecule type" value="Genomic_DNA"/>
</dbReference>
<reference evidence="2" key="1">
    <citation type="journal article" date="2019" name="Int. J. Syst. Evol. Microbiol.">
        <title>The Global Catalogue of Microorganisms (GCM) 10K type strain sequencing project: providing services to taxonomists for standard genome sequencing and annotation.</title>
        <authorList>
            <consortium name="The Broad Institute Genomics Platform"/>
            <consortium name="The Broad Institute Genome Sequencing Center for Infectious Disease"/>
            <person name="Wu L."/>
            <person name="Ma J."/>
        </authorList>
    </citation>
    <scope>NUCLEOTIDE SEQUENCE [LARGE SCALE GENOMIC DNA]</scope>
    <source>
        <strain evidence="2">JCM 14234</strain>
    </source>
</reference>
<evidence type="ECO:0000313" key="1">
    <source>
        <dbReference type="EMBL" id="GAA3032802.1"/>
    </source>
</evidence>
<evidence type="ECO:0008006" key="3">
    <source>
        <dbReference type="Google" id="ProtNLM"/>
    </source>
</evidence>